<feature type="compositionally biased region" description="Basic and acidic residues" evidence="1">
    <location>
        <begin position="106"/>
        <end position="119"/>
    </location>
</feature>
<evidence type="ECO:0000259" key="3">
    <source>
        <dbReference type="SMART" id="SM00278"/>
    </source>
</evidence>
<dbReference type="Pfam" id="PF12836">
    <property type="entry name" value="HHH_3"/>
    <property type="match status" value="1"/>
</dbReference>
<gene>
    <name evidence="4" type="ORF">CCE02nite_38210</name>
</gene>
<dbReference type="SUPFAM" id="SSF47781">
    <property type="entry name" value="RuvA domain 2-like"/>
    <property type="match status" value="1"/>
</dbReference>
<feature type="compositionally biased region" description="Basic and acidic residues" evidence="1">
    <location>
        <begin position="1"/>
        <end position="29"/>
    </location>
</feature>
<proteinExistence type="predicted"/>
<comment type="caution">
    <text evidence="4">The sequence shown here is derived from an EMBL/GenBank/DDBJ whole genome shotgun (WGS) entry which is preliminary data.</text>
</comment>
<dbReference type="AlphaFoldDB" id="A0A4Y4E2L0"/>
<dbReference type="SMART" id="SM00278">
    <property type="entry name" value="HhH1"/>
    <property type="match status" value="2"/>
</dbReference>
<dbReference type="Pfam" id="PF10531">
    <property type="entry name" value="SLBB"/>
    <property type="match status" value="1"/>
</dbReference>
<feature type="compositionally biased region" description="Basic and acidic residues" evidence="1">
    <location>
        <begin position="130"/>
        <end position="139"/>
    </location>
</feature>
<evidence type="ECO:0000313" key="5">
    <source>
        <dbReference type="Proteomes" id="UP000316659"/>
    </source>
</evidence>
<dbReference type="GO" id="GO:0015627">
    <property type="term" value="C:type II protein secretion system complex"/>
    <property type="evidence" value="ECO:0007669"/>
    <property type="project" value="TreeGrafter"/>
</dbReference>
<name>A0A4Y4E2L0_CELCE</name>
<organism evidence="4 5">
    <name type="scientific">Cellulosimicrobium cellulans</name>
    <name type="common">Arthrobacter luteus</name>
    <dbReference type="NCBI Taxonomy" id="1710"/>
    <lineage>
        <taxon>Bacteria</taxon>
        <taxon>Bacillati</taxon>
        <taxon>Actinomycetota</taxon>
        <taxon>Actinomycetes</taxon>
        <taxon>Micrococcales</taxon>
        <taxon>Promicromonosporaceae</taxon>
        <taxon>Cellulosimicrobium</taxon>
    </lineage>
</organism>
<dbReference type="InterPro" id="IPR003583">
    <property type="entry name" value="Hlx-hairpin-Hlx_DNA-bd_motif"/>
</dbReference>
<dbReference type="PANTHER" id="PTHR21180">
    <property type="entry name" value="ENDONUCLEASE/EXONUCLEASE/PHOSPHATASE FAMILY DOMAIN-CONTAINING PROTEIN 1"/>
    <property type="match status" value="1"/>
</dbReference>
<feature type="region of interest" description="Disordered" evidence="1">
    <location>
        <begin position="242"/>
        <end position="285"/>
    </location>
</feature>
<feature type="compositionally biased region" description="Low complexity" evidence="1">
    <location>
        <begin position="80"/>
        <end position="92"/>
    </location>
</feature>
<feature type="region of interest" description="Disordered" evidence="1">
    <location>
        <begin position="1"/>
        <end position="164"/>
    </location>
</feature>
<reference evidence="4 5" key="1">
    <citation type="submission" date="2019-06" db="EMBL/GenBank/DDBJ databases">
        <title>Whole genome shotgun sequence of Cellulosimicrobium cellulans NBRC 15516.</title>
        <authorList>
            <person name="Hosoyama A."/>
            <person name="Uohara A."/>
            <person name="Ohji S."/>
            <person name="Ichikawa N."/>
        </authorList>
    </citation>
    <scope>NUCLEOTIDE SEQUENCE [LARGE SCALE GENOMIC DNA]</scope>
    <source>
        <strain evidence="4 5">NBRC 15516</strain>
    </source>
</reference>
<dbReference type="GO" id="GO:0003677">
    <property type="term" value="F:DNA binding"/>
    <property type="evidence" value="ECO:0007669"/>
    <property type="project" value="InterPro"/>
</dbReference>
<dbReference type="InterPro" id="IPR051675">
    <property type="entry name" value="Endo/Exo/Phosphatase_dom_1"/>
</dbReference>
<evidence type="ECO:0000256" key="1">
    <source>
        <dbReference type="SAM" id="MobiDB-lite"/>
    </source>
</evidence>
<protein>
    <recommendedName>
        <fullName evidence="3">Helix-hairpin-helix DNA-binding motif class 1 domain-containing protein</fullName>
    </recommendedName>
</protein>
<feature type="transmembrane region" description="Helical" evidence="2">
    <location>
        <begin position="208"/>
        <end position="225"/>
    </location>
</feature>
<dbReference type="InterPro" id="IPR010994">
    <property type="entry name" value="RuvA_2-like"/>
</dbReference>
<dbReference type="Gene3D" id="3.10.560.10">
    <property type="entry name" value="Outer membrane lipoprotein wza domain like"/>
    <property type="match status" value="1"/>
</dbReference>
<evidence type="ECO:0000313" key="4">
    <source>
        <dbReference type="EMBL" id="GED11822.1"/>
    </source>
</evidence>
<accession>A0A4Y4E2L0</accession>
<keyword evidence="2" id="KW-0472">Membrane</keyword>
<keyword evidence="2" id="KW-0812">Transmembrane</keyword>
<dbReference type="GO" id="GO:0006281">
    <property type="term" value="P:DNA repair"/>
    <property type="evidence" value="ECO:0007669"/>
    <property type="project" value="InterPro"/>
</dbReference>
<sequence length="430" mass="42630">MRDVSTPRPEPRQHARPARDPVREGEVVRQRLRAVTGTGRPALAWHPATATLPQVGPPGDLDAAPDVGPWRSGLGTPVLGPGDDGAAPTPGGEASERRGGPPVPEESDRRGSGRARGSDDTATGWLPPRPDVDESRRADVTGAAGTDDAERAGPASPGDAEVDRLRSRAGRTAATAYTATYGHPTSHAGFAGLGEEGRRRWALRPRTAVVALVVVLLLAAGVVLLRSPAGGVTPVAPLDATPIGGPATDPEAESVAPAGAGATTDGGTAEPAATGGGEGADTEGAPSGGVVVHVVGQVAAPGLVTVAADARVADALEAAGGATAEADLAALNLARTVTDGEQIVVPRPGEAVPPSGSAPPAAGTTAGGAVDLNAADAAALDALPGIGPVLAERIVAWREENGPFTAVDELGEVSGIGPAVLADVRDLVRV</sequence>
<dbReference type="Proteomes" id="UP000316659">
    <property type="component" value="Unassembled WGS sequence"/>
</dbReference>
<keyword evidence="2" id="KW-1133">Transmembrane helix</keyword>
<feature type="compositionally biased region" description="Low complexity" evidence="1">
    <location>
        <begin position="256"/>
        <end position="273"/>
    </location>
</feature>
<dbReference type="GO" id="GO:0015628">
    <property type="term" value="P:protein secretion by the type II secretion system"/>
    <property type="evidence" value="ECO:0007669"/>
    <property type="project" value="TreeGrafter"/>
</dbReference>
<dbReference type="InterPro" id="IPR019554">
    <property type="entry name" value="Soluble_ligand-bd"/>
</dbReference>
<feature type="domain" description="Helix-hairpin-helix DNA-binding motif class 1" evidence="3">
    <location>
        <begin position="378"/>
        <end position="397"/>
    </location>
</feature>
<dbReference type="Gene3D" id="1.10.150.320">
    <property type="entry name" value="Photosystem II 12 kDa extrinsic protein"/>
    <property type="match status" value="1"/>
</dbReference>
<dbReference type="PANTHER" id="PTHR21180:SF32">
    <property type="entry name" value="ENDONUCLEASE_EXONUCLEASE_PHOSPHATASE FAMILY DOMAIN-CONTAINING PROTEIN 1"/>
    <property type="match status" value="1"/>
</dbReference>
<dbReference type="EMBL" id="BJNZ01000039">
    <property type="protein sequence ID" value="GED11822.1"/>
    <property type="molecule type" value="Genomic_DNA"/>
</dbReference>
<feature type="domain" description="Helix-hairpin-helix DNA-binding motif class 1" evidence="3">
    <location>
        <begin position="408"/>
        <end position="427"/>
    </location>
</feature>
<evidence type="ECO:0000256" key="2">
    <source>
        <dbReference type="SAM" id="Phobius"/>
    </source>
</evidence>